<reference evidence="2 3" key="1">
    <citation type="submission" date="2018-02" db="EMBL/GenBank/DDBJ databases">
        <title>Draft genome of wild Prunus yedoensis var. nudiflora.</title>
        <authorList>
            <person name="Baek S."/>
            <person name="Kim J.-H."/>
            <person name="Choi K."/>
            <person name="Kim G.-B."/>
            <person name="Cho A."/>
            <person name="Jang H."/>
            <person name="Shin C.-H."/>
            <person name="Yu H.-J."/>
            <person name="Mun J.-H."/>
        </authorList>
    </citation>
    <scope>NUCLEOTIDE SEQUENCE [LARGE SCALE GENOMIC DNA]</scope>
    <source>
        <strain evidence="3">cv. Jeju island</strain>
        <tissue evidence="2">Leaf</tissue>
    </source>
</reference>
<dbReference type="Proteomes" id="UP000250321">
    <property type="component" value="Unassembled WGS sequence"/>
</dbReference>
<dbReference type="EMBL" id="PJQY01001196">
    <property type="protein sequence ID" value="PQQ04773.1"/>
    <property type="molecule type" value="Genomic_DNA"/>
</dbReference>
<evidence type="ECO:0000313" key="2">
    <source>
        <dbReference type="EMBL" id="PQQ04773.1"/>
    </source>
</evidence>
<feature type="region of interest" description="Disordered" evidence="1">
    <location>
        <begin position="36"/>
        <end position="69"/>
    </location>
</feature>
<sequence length="102" mass="10975">MPVVTESSTTVAEHIKWRRPEANSANPFQIQIQLPPLSNLLDANPPSPLSSSPASPPTPTKPYPQASTQEKDKLFLINIQRLGLCSFGLTTSLSSSGDSELC</sequence>
<accession>A0A314YEE5</accession>
<organism evidence="2 3">
    <name type="scientific">Prunus yedoensis var. nudiflora</name>
    <dbReference type="NCBI Taxonomy" id="2094558"/>
    <lineage>
        <taxon>Eukaryota</taxon>
        <taxon>Viridiplantae</taxon>
        <taxon>Streptophyta</taxon>
        <taxon>Embryophyta</taxon>
        <taxon>Tracheophyta</taxon>
        <taxon>Spermatophyta</taxon>
        <taxon>Magnoliopsida</taxon>
        <taxon>eudicotyledons</taxon>
        <taxon>Gunneridae</taxon>
        <taxon>Pentapetalae</taxon>
        <taxon>rosids</taxon>
        <taxon>fabids</taxon>
        <taxon>Rosales</taxon>
        <taxon>Rosaceae</taxon>
        <taxon>Amygdaloideae</taxon>
        <taxon>Amygdaleae</taxon>
        <taxon>Prunus</taxon>
    </lineage>
</organism>
<protein>
    <submittedName>
        <fullName evidence="2">Uncharacterized protein</fullName>
    </submittedName>
</protein>
<evidence type="ECO:0000256" key="1">
    <source>
        <dbReference type="SAM" id="MobiDB-lite"/>
    </source>
</evidence>
<feature type="compositionally biased region" description="Low complexity" evidence="1">
    <location>
        <begin position="36"/>
        <end position="53"/>
    </location>
</feature>
<dbReference type="AlphaFoldDB" id="A0A314YEE5"/>
<keyword evidence="3" id="KW-1185">Reference proteome</keyword>
<name>A0A314YEE5_PRUYE</name>
<proteinExistence type="predicted"/>
<gene>
    <name evidence="2" type="ORF">Pyn_28573</name>
</gene>
<comment type="caution">
    <text evidence="2">The sequence shown here is derived from an EMBL/GenBank/DDBJ whole genome shotgun (WGS) entry which is preliminary data.</text>
</comment>
<evidence type="ECO:0000313" key="3">
    <source>
        <dbReference type="Proteomes" id="UP000250321"/>
    </source>
</evidence>